<gene>
    <name evidence="2" type="ORF">LSTR_LSTR003663</name>
</gene>
<keyword evidence="1" id="KW-1133">Transmembrane helix</keyword>
<organism evidence="2 3">
    <name type="scientific">Laodelphax striatellus</name>
    <name type="common">Small brown planthopper</name>
    <name type="synonym">Delphax striatella</name>
    <dbReference type="NCBI Taxonomy" id="195883"/>
    <lineage>
        <taxon>Eukaryota</taxon>
        <taxon>Metazoa</taxon>
        <taxon>Ecdysozoa</taxon>
        <taxon>Arthropoda</taxon>
        <taxon>Hexapoda</taxon>
        <taxon>Insecta</taxon>
        <taxon>Pterygota</taxon>
        <taxon>Neoptera</taxon>
        <taxon>Paraneoptera</taxon>
        <taxon>Hemiptera</taxon>
        <taxon>Auchenorrhyncha</taxon>
        <taxon>Fulgoroidea</taxon>
        <taxon>Delphacidae</taxon>
        <taxon>Criomorphinae</taxon>
        <taxon>Laodelphax</taxon>
    </lineage>
</organism>
<feature type="transmembrane region" description="Helical" evidence="1">
    <location>
        <begin position="20"/>
        <end position="38"/>
    </location>
</feature>
<evidence type="ECO:0000313" key="3">
    <source>
        <dbReference type="Proteomes" id="UP000291343"/>
    </source>
</evidence>
<reference evidence="2 3" key="1">
    <citation type="journal article" date="2017" name="Gigascience">
        <title>Genome sequence of the small brown planthopper, Laodelphax striatellus.</title>
        <authorList>
            <person name="Zhu J."/>
            <person name="Jiang F."/>
            <person name="Wang X."/>
            <person name="Yang P."/>
            <person name="Bao Y."/>
            <person name="Zhao W."/>
            <person name="Wang W."/>
            <person name="Lu H."/>
            <person name="Wang Q."/>
            <person name="Cui N."/>
            <person name="Li J."/>
            <person name="Chen X."/>
            <person name="Luo L."/>
            <person name="Yu J."/>
            <person name="Kang L."/>
            <person name="Cui F."/>
        </authorList>
    </citation>
    <scope>NUCLEOTIDE SEQUENCE [LARGE SCALE GENOMIC DNA]</scope>
    <source>
        <strain evidence="2">Lst14</strain>
    </source>
</reference>
<keyword evidence="1" id="KW-0812">Transmembrane</keyword>
<name>A0A482XAY0_LAOST</name>
<proteinExistence type="predicted"/>
<dbReference type="EMBL" id="QKKF02013937">
    <property type="protein sequence ID" value="RZF42839.1"/>
    <property type="molecule type" value="Genomic_DNA"/>
</dbReference>
<dbReference type="AlphaFoldDB" id="A0A482XAY0"/>
<comment type="caution">
    <text evidence="2">The sequence shown here is derived from an EMBL/GenBank/DDBJ whole genome shotgun (WGS) entry which is preliminary data.</text>
</comment>
<dbReference type="InParanoid" id="A0A482XAY0"/>
<keyword evidence="3" id="KW-1185">Reference proteome</keyword>
<evidence type="ECO:0000313" key="2">
    <source>
        <dbReference type="EMBL" id="RZF42839.1"/>
    </source>
</evidence>
<accession>A0A482XAY0</accession>
<protein>
    <submittedName>
        <fullName evidence="2">Uncharacterized protein</fullName>
    </submittedName>
</protein>
<sequence length="90" mass="10142">MDRRSDSRSMSYFPSGGGEGPLITIALLTFAVFLIKIVQQFIQGLQGAAAAANPVQMPAAQGGRVKRWSDDRFQEATRMLHYMERYKFQQ</sequence>
<keyword evidence="1" id="KW-0472">Membrane</keyword>
<dbReference type="Proteomes" id="UP000291343">
    <property type="component" value="Unassembled WGS sequence"/>
</dbReference>
<evidence type="ECO:0000256" key="1">
    <source>
        <dbReference type="SAM" id="Phobius"/>
    </source>
</evidence>